<name>D1CHY9_THET1</name>
<dbReference type="Proteomes" id="UP000000323">
    <property type="component" value="Chromosome 2"/>
</dbReference>
<dbReference type="RefSeq" id="WP_012876391.1">
    <property type="nucleotide sequence ID" value="NC_013526.1"/>
</dbReference>
<organism evidence="1 2">
    <name type="scientific">Thermobaculum terrenum (strain ATCC BAA-798 / CCMEE 7001 / YNP1)</name>
    <dbReference type="NCBI Taxonomy" id="525904"/>
    <lineage>
        <taxon>Bacteria</taxon>
        <taxon>Bacillati</taxon>
        <taxon>Chloroflexota</taxon>
        <taxon>Chloroflexia</taxon>
        <taxon>Candidatus Thermobaculales</taxon>
        <taxon>Candidatus Thermobaculaceae</taxon>
        <taxon>Thermobaculum</taxon>
    </lineage>
</organism>
<gene>
    <name evidence="1" type="ordered locus">Tter_2467</name>
</gene>
<dbReference type="HOGENOM" id="CLU_3031004_0_0_0"/>
<sequence length="55" mass="5621">MRTSNGVRPSGVRLNVEGGAATDHERAAALASAEGGVVGYLVECTLHVLSGSPYH</sequence>
<dbReference type="AlphaFoldDB" id="D1CHY9"/>
<evidence type="ECO:0000313" key="2">
    <source>
        <dbReference type="Proteomes" id="UP000000323"/>
    </source>
</evidence>
<dbReference type="EMBL" id="CP001826">
    <property type="protein sequence ID" value="ACZ43360.1"/>
    <property type="molecule type" value="Genomic_DNA"/>
</dbReference>
<keyword evidence="2" id="KW-1185">Reference proteome</keyword>
<proteinExistence type="predicted"/>
<protein>
    <submittedName>
        <fullName evidence="1">Uncharacterized protein</fullName>
    </submittedName>
</protein>
<dbReference type="KEGG" id="ttr:Tter_2467"/>
<accession>D1CHY9</accession>
<reference evidence="2" key="1">
    <citation type="journal article" date="2010" name="Stand. Genomic Sci.">
        <title>Complete genome sequence of 'Thermobaculum terrenum' type strain (YNP1).</title>
        <authorList>
            <person name="Kiss H."/>
            <person name="Cleland D."/>
            <person name="Lapidus A."/>
            <person name="Lucas S."/>
            <person name="Glavina Del Rio T."/>
            <person name="Nolan M."/>
            <person name="Tice H."/>
            <person name="Han C."/>
            <person name="Goodwin L."/>
            <person name="Pitluck S."/>
            <person name="Liolios K."/>
            <person name="Ivanova N."/>
            <person name="Mavromatis K."/>
            <person name="Ovchinnikova G."/>
            <person name="Pati A."/>
            <person name="Chen A."/>
            <person name="Palaniappan K."/>
            <person name="Land M."/>
            <person name="Hauser L."/>
            <person name="Chang Y."/>
            <person name="Jeffries C."/>
            <person name="Lu M."/>
            <person name="Brettin T."/>
            <person name="Detter J."/>
            <person name="Goker M."/>
            <person name="Tindall B."/>
            <person name="Beck B."/>
            <person name="McDermott T."/>
            <person name="Woyke T."/>
            <person name="Bristow J."/>
            <person name="Eisen J."/>
            <person name="Markowitz V."/>
            <person name="Hugenholtz P."/>
            <person name="Kyrpides N."/>
            <person name="Klenk H."/>
            <person name="Cheng J."/>
        </authorList>
    </citation>
    <scope>NUCLEOTIDE SEQUENCE [LARGE SCALE GENOMIC DNA]</scope>
    <source>
        <strain evidence="2">ATCC BAA-798 / YNP1</strain>
    </source>
</reference>
<evidence type="ECO:0000313" key="1">
    <source>
        <dbReference type="EMBL" id="ACZ43360.1"/>
    </source>
</evidence>